<keyword evidence="1" id="KW-0813">Transport</keyword>
<organism evidence="5 6">
    <name type="scientific">Candidatus Amunia macphersoniae</name>
    <dbReference type="NCBI Taxonomy" id="3127014"/>
    <lineage>
        <taxon>Bacteria</taxon>
        <taxon>Bacillati</taxon>
        <taxon>Candidatus Dormiibacterota</taxon>
        <taxon>Candidatus Dormibacteria</taxon>
        <taxon>Candidatus Aeolococcales</taxon>
        <taxon>Candidatus Aeolococcaceae</taxon>
        <taxon>Candidatus Amunia</taxon>
    </lineage>
</organism>
<dbReference type="GO" id="GO:0005886">
    <property type="term" value="C:plasma membrane"/>
    <property type="evidence" value="ECO:0007669"/>
    <property type="project" value="TreeGrafter"/>
</dbReference>
<protein>
    <submittedName>
        <fullName evidence="5">ABC transporter ATP-binding protein</fullName>
    </submittedName>
</protein>
<dbReference type="Gene3D" id="3.40.50.300">
    <property type="entry name" value="P-loop containing nucleotide triphosphate hydrolases"/>
    <property type="match status" value="1"/>
</dbReference>
<dbReference type="InterPro" id="IPR051120">
    <property type="entry name" value="ABC_AA/LPS_Transport"/>
</dbReference>
<dbReference type="GO" id="GO:0016887">
    <property type="term" value="F:ATP hydrolysis activity"/>
    <property type="evidence" value="ECO:0007669"/>
    <property type="project" value="InterPro"/>
</dbReference>
<keyword evidence="3 5" id="KW-0067">ATP-binding</keyword>
<dbReference type="InterPro" id="IPR027417">
    <property type="entry name" value="P-loop_NTPase"/>
</dbReference>
<evidence type="ECO:0000256" key="3">
    <source>
        <dbReference type="ARBA" id="ARBA00022840"/>
    </source>
</evidence>
<dbReference type="Pfam" id="PF12399">
    <property type="entry name" value="BCA_ABC_TP_C"/>
    <property type="match status" value="1"/>
</dbReference>
<dbReference type="PROSITE" id="PS00211">
    <property type="entry name" value="ABC_TRANSPORTER_1"/>
    <property type="match status" value="1"/>
</dbReference>
<dbReference type="PANTHER" id="PTHR45772">
    <property type="entry name" value="CONSERVED COMPONENT OF ABC TRANSPORTER FOR NATURAL AMINO ACIDS-RELATED"/>
    <property type="match status" value="1"/>
</dbReference>
<dbReference type="SMART" id="SM00382">
    <property type="entry name" value="AAA"/>
    <property type="match status" value="1"/>
</dbReference>
<feature type="domain" description="ABC transporter" evidence="4">
    <location>
        <begin position="9"/>
        <end position="255"/>
    </location>
</feature>
<dbReference type="FunFam" id="3.40.50.300:FF:000421">
    <property type="entry name" value="Branched-chain amino acid ABC transporter ATP-binding protein"/>
    <property type="match status" value="1"/>
</dbReference>
<dbReference type="Proteomes" id="UP000614410">
    <property type="component" value="Unassembled WGS sequence"/>
</dbReference>
<dbReference type="GO" id="GO:0005524">
    <property type="term" value="F:ATP binding"/>
    <property type="evidence" value="ECO:0007669"/>
    <property type="project" value="UniProtKB-KW"/>
</dbReference>
<evidence type="ECO:0000256" key="2">
    <source>
        <dbReference type="ARBA" id="ARBA00022741"/>
    </source>
</evidence>
<sequence>MTSVDDALLAVDSVSQNFGGVQAVRDCSFVVRSGHVTGLIGPNGAGKSTLMEIIAGGLRPTRGRVVLRGEDITGKLRSTVGRMGLVRTFQTARVFPRLPLMENLLIGRQVQRGESLARAWLPPLWRAQEDELRARAEELLEEVGLSHRRDALGGELSGGQMKLLEIARALMANPTLLLLDEPIAGVNPRLVDTVVAVIERLRGRGIEVLLVEHNLSFVGRVCSDVIVMAEGTVLAQGDLDTVRADRRVIDAYLGSA</sequence>
<dbReference type="CDD" id="cd03219">
    <property type="entry name" value="ABC_Mj1267_LivG_branched"/>
    <property type="match status" value="1"/>
</dbReference>
<proteinExistence type="predicted"/>
<gene>
    <name evidence="5" type="ORF">JF887_11415</name>
</gene>
<reference evidence="5 6" key="1">
    <citation type="submission" date="2020-10" db="EMBL/GenBank/DDBJ databases">
        <title>Ca. Dormibacterota MAGs.</title>
        <authorList>
            <person name="Montgomery K."/>
        </authorList>
    </citation>
    <scope>NUCLEOTIDE SEQUENCE [LARGE SCALE GENOMIC DNA]</scope>
    <source>
        <strain evidence="5">Mitchell_Peninsula_5</strain>
    </source>
</reference>
<comment type="caution">
    <text evidence="5">The sequence shown here is derived from an EMBL/GenBank/DDBJ whole genome shotgun (WGS) entry which is preliminary data.</text>
</comment>
<dbReference type="InterPro" id="IPR032823">
    <property type="entry name" value="BCA_ABC_TP_C"/>
</dbReference>
<name>A0A934KQK5_9BACT</name>
<dbReference type="PANTHER" id="PTHR45772:SF9">
    <property type="entry name" value="CONSERVED COMPONENT OF ABC TRANSPORTER FOR NATURAL AMINO ACIDS"/>
    <property type="match status" value="1"/>
</dbReference>
<keyword evidence="2" id="KW-0547">Nucleotide-binding</keyword>
<evidence type="ECO:0000259" key="4">
    <source>
        <dbReference type="PROSITE" id="PS50893"/>
    </source>
</evidence>
<dbReference type="InterPro" id="IPR003593">
    <property type="entry name" value="AAA+_ATPase"/>
</dbReference>
<dbReference type="SUPFAM" id="SSF52540">
    <property type="entry name" value="P-loop containing nucleoside triphosphate hydrolases"/>
    <property type="match status" value="1"/>
</dbReference>
<accession>A0A934KQK5</accession>
<dbReference type="InterPro" id="IPR017871">
    <property type="entry name" value="ABC_transporter-like_CS"/>
</dbReference>
<dbReference type="PROSITE" id="PS50893">
    <property type="entry name" value="ABC_TRANSPORTER_2"/>
    <property type="match status" value="1"/>
</dbReference>
<evidence type="ECO:0000313" key="6">
    <source>
        <dbReference type="Proteomes" id="UP000614410"/>
    </source>
</evidence>
<dbReference type="Pfam" id="PF00005">
    <property type="entry name" value="ABC_tran"/>
    <property type="match status" value="1"/>
</dbReference>
<dbReference type="InterPro" id="IPR003439">
    <property type="entry name" value="ABC_transporter-like_ATP-bd"/>
</dbReference>
<dbReference type="AlphaFoldDB" id="A0A934KQK5"/>
<evidence type="ECO:0000313" key="5">
    <source>
        <dbReference type="EMBL" id="MBJ7610020.1"/>
    </source>
</evidence>
<evidence type="ECO:0000256" key="1">
    <source>
        <dbReference type="ARBA" id="ARBA00022448"/>
    </source>
</evidence>
<dbReference type="EMBL" id="JAEKNN010000054">
    <property type="protein sequence ID" value="MBJ7610020.1"/>
    <property type="molecule type" value="Genomic_DNA"/>
</dbReference>